<gene>
    <name evidence="1" type="ORF">LARSCL_LOCUS14097</name>
</gene>
<sequence>MIPVPKNGNMKSRYLQTKTENTRKKINITCECLFFDVTMLYSQY</sequence>
<protein>
    <submittedName>
        <fullName evidence="1">Uncharacterized protein</fullName>
    </submittedName>
</protein>
<dbReference type="Proteomes" id="UP001497382">
    <property type="component" value="Unassembled WGS sequence"/>
</dbReference>
<keyword evidence="2" id="KW-1185">Reference proteome</keyword>
<accession>A0AAV2ASX2</accession>
<comment type="caution">
    <text evidence="1">The sequence shown here is derived from an EMBL/GenBank/DDBJ whole genome shotgun (WGS) entry which is preliminary data.</text>
</comment>
<dbReference type="AlphaFoldDB" id="A0AAV2ASX2"/>
<feature type="non-terminal residue" evidence="1">
    <location>
        <position position="44"/>
    </location>
</feature>
<name>A0AAV2ASX2_9ARAC</name>
<organism evidence="1 2">
    <name type="scientific">Larinioides sclopetarius</name>
    <dbReference type="NCBI Taxonomy" id="280406"/>
    <lineage>
        <taxon>Eukaryota</taxon>
        <taxon>Metazoa</taxon>
        <taxon>Ecdysozoa</taxon>
        <taxon>Arthropoda</taxon>
        <taxon>Chelicerata</taxon>
        <taxon>Arachnida</taxon>
        <taxon>Araneae</taxon>
        <taxon>Araneomorphae</taxon>
        <taxon>Entelegynae</taxon>
        <taxon>Araneoidea</taxon>
        <taxon>Araneidae</taxon>
        <taxon>Larinioides</taxon>
    </lineage>
</organism>
<reference evidence="1 2" key="1">
    <citation type="submission" date="2024-04" db="EMBL/GenBank/DDBJ databases">
        <authorList>
            <person name="Rising A."/>
            <person name="Reimegard J."/>
            <person name="Sonavane S."/>
            <person name="Akerstrom W."/>
            <person name="Nylinder S."/>
            <person name="Hedman E."/>
            <person name="Kallberg Y."/>
        </authorList>
    </citation>
    <scope>NUCLEOTIDE SEQUENCE [LARGE SCALE GENOMIC DNA]</scope>
</reference>
<dbReference type="EMBL" id="CAXIEN010000199">
    <property type="protein sequence ID" value="CAL1286174.1"/>
    <property type="molecule type" value="Genomic_DNA"/>
</dbReference>
<evidence type="ECO:0000313" key="1">
    <source>
        <dbReference type="EMBL" id="CAL1286174.1"/>
    </source>
</evidence>
<proteinExistence type="predicted"/>
<evidence type="ECO:0000313" key="2">
    <source>
        <dbReference type="Proteomes" id="UP001497382"/>
    </source>
</evidence>